<dbReference type="OrthoDB" id="3499702at2"/>
<reference evidence="2 3" key="1">
    <citation type="submission" date="2018-10" db="EMBL/GenBank/DDBJ databases">
        <title>Isolation from soil.</title>
        <authorList>
            <person name="Hu J."/>
        </authorList>
    </citation>
    <scope>NUCLEOTIDE SEQUENCE [LARGE SCALE GENOMIC DNA]</scope>
    <source>
        <strain evidence="2 3">NEAU-Ht49</strain>
    </source>
</reference>
<organism evidence="2 3">
    <name type="scientific">Actinomadura harenae</name>
    <dbReference type="NCBI Taxonomy" id="2483351"/>
    <lineage>
        <taxon>Bacteria</taxon>
        <taxon>Bacillati</taxon>
        <taxon>Actinomycetota</taxon>
        <taxon>Actinomycetes</taxon>
        <taxon>Streptosporangiales</taxon>
        <taxon>Thermomonosporaceae</taxon>
        <taxon>Actinomadura</taxon>
    </lineage>
</organism>
<dbReference type="PANTHER" id="PTHR46825:SF7">
    <property type="entry name" value="D-ALANYL-D-ALANINE CARBOXYPEPTIDASE"/>
    <property type="match status" value="1"/>
</dbReference>
<dbReference type="GO" id="GO:0016787">
    <property type="term" value="F:hydrolase activity"/>
    <property type="evidence" value="ECO:0007669"/>
    <property type="project" value="UniProtKB-KW"/>
</dbReference>
<proteinExistence type="predicted"/>
<dbReference type="Pfam" id="PF00144">
    <property type="entry name" value="Beta-lactamase"/>
    <property type="match status" value="1"/>
</dbReference>
<dbReference type="PANTHER" id="PTHR46825">
    <property type="entry name" value="D-ALANYL-D-ALANINE-CARBOXYPEPTIDASE/ENDOPEPTIDASE AMPH"/>
    <property type="match status" value="1"/>
</dbReference>
<dbReference type="InterPro" id="IPR001466">
    <property type="entry name" value="Beta-lactam-related"/>
</dbReference>
<name>A0A3M2M4C9_9ACTN</name>
<dbReference type="Proteomes" id="UP000282674">
    <property type="component" value="Unassembled WGS sequence"/>
</dbReference>
<dbReference type="EMBL" id="RFFG01000018">
    <property type="protein sequence ID" value="RMI44557.1"/>
    <property type="molecule type" value="Genomic_DNA"/>
</dbReference>
<dbReference type="SUPFAM" id="SSF56601">
    <property type="entry name" value="beta-lactamase/transpeptidase-like"/>
    <property type="match status" value="1"/>
</dbReference>
<gene>
    <name evidence="2" type="ORF">EBO15_12730</name>
</gene>
<dbReference type="AlphaFoldDB" id="A0A3M2M4C9"/>
<evidence type="ECO:0000259" key="1">
    <source>
        <dbReference type="Pfam" id="PF00144"/>
    </source>
</evidence>
<comment type="caution">
    <text evidence="2">The sequence shown here is derived from an EMBL/GenBank/DDBJ whole genome shotgun (WGS) entry which is preliminary data.</text>
</comment>
<keyword evidence="3" id="KW-1185">Reference proteome</keyword>
<evidence type="ECO:0000313" key="2">
    <source>
        <dbReference type="EMBL" id="RMI44557.1"/>
    </source>
</evidence>
<dbReference type="Gene3D" id="3.40.710.10">
    <property type="entry name" value="DD-peptidase/beta-lactamase superfamily"/>
    <property type="match status" value="1"/>
</dbReference>
<protein>
    <submittedName>
        <fullName evidence="2">Class A beta-lactamase-related serine hydrolase</fullName>
    </submittedName>
</protein>
<accession>A0A3M2M4C9</accession>
<keyword evidence="2" id="KW-0378">Hydrolase</keyword>
<feature type="domain" description="Beta-lactamase-related" evidence="1">
    <location>
        <begin position="1"/>
        <end position="309"/>
    </location>
</feature>
<evidence type="ECO:0000313" key="3">
    <source>
        <dbReference type="Proteomes" id="UP000282674"/>
    </source>
</evidence>
<dbReference type="InterPro" id="IPR012338">
    <property type="entry name" value="Beta-lactam/transpept-like"/>
</dbReference>
<dbReference type="InterPro" id="IPR050491">
    <property type="entry name" value="AmpC-like"/>
</dbReference>
<sequence>MVTPDGRNVIATSGVADVKTRGPVSPDGYLRIASQTKTFVATVVLQLVGEGKLSLDDKVERWLPGVVSGKGNNGRKISVRQLLQHTGGLHDDYVDYTSEDDFSEHRNDVYTPEQTVARAMKHHPDFRPGKNWGYSNTGYVLLGMIVQRVTGHAWHEEVRDRIVRPLGLEHTFWPGTSPKLPEPHAKTYQRFKPGEPLVDATEQVGQGINGEAGLVSTTADLNRFFGALLAGRLLPPAQLAQMKRTVGISKAFEPLMPGAKDGLGLFSHPLPCGGVYWGHEGGDSGWITNTGVTADGRRSVTVSMTGAIAESPDHVLRIVAAESKLLENALCPTPTNSN</sequence>